<accession>A0AA39S4T5</accession>
<evidence type="ECO:0000313" key="2">
    <source>
        <dbReference type="EMBL" id="KAK0584312.1"/>
    </source>
</evidence>
<comment type="caution">
    <text evidence="2">The sequence shown here is derived from an EMBL/GenBank/DDBJ whole genome shotgun (WGS) entry which is preliminary data.</text>
</comment>
<evidence type="ECO:0000256" key="1">
    <source>
        <dbReference type="SAM" id="MobiDB-lite"/>
    </source>
</evidence>
<sequence length="110" mass="12854">MIKRMGWQTYTSTPPRFCRRIMEEFNARMIPEDYRHRASVMVHGREVDLNVVDINRRATIDLSGERLEPPPIDIGITTLKVLENEHDPTSNTKKMGRRKIRFEAGQSSQQ</sequence>
<dbReference type="Proteomes" id="UP001168877">
    <property type="component" value="Unassembled WGS sequence"/>
</dbReference>
<feature type="region of interest" description="Disordered" evidence="1">
    <location>
        <begin position="85"/>
        <end position="110"/>
    </location>
</feature>
<keyword evidence="3" id="KW-1185">Reference proteome</keyword>
<protein>
    <submittedName>
        <fullName evidence="2">Uncharacterized protein</fullName>
    </submittedName>
</protein>
<dbReference type="EMBL" id="JAUESC010000383">
    <property type="protein sequence ID" value="KAK0584312.1"/>
    <property type="molecule type" value="Genomic_DNA"/>
</dbReference>
<proteinExistence type="predicted"/>
<dbReference type="AlphaFoldDB" id="A0AA39S4T5"/>
<gene>
    <name evidence="2" type="ORF">LWI29_010992</name>
</gene>
<reference evidence="2" key="1">
    <citation type="journal article" date="2022" name="Plant J.">
        <title>Strategies of tolerance reflected in two North American maple genomes.</title>
        <authorList>
            <person name="McEvoy S.L."/>
            <person name="Sezen U.U."/>
            <person name="Trouern-Trend A."/>
            <person name="McMahon S.M."/>
            <person name="Schaberg P.G."/>
            <person name="Yang J."/>
            <person name="Wegrzyn J.L."/>
            <person name="Swenson N.G."/>
        </authorList>
    </citation>
    <scope>NUCLEOTIDE SEQUENCE</scope>
    <source>
        <strain evidence="2">NS2018</strain>
    </source>
</reference>
<reference evidence="2" key="2">
    <citation type="submission" date="2023-06" db="EMBL/GenBank/DDBJ databases">
        <authorList>
            <person name="Swenson N.G."/>
            <person name="Wegrzyn J.L."/>
            <person name="Mcevoy S.L."/>
        </authorList>
    </citation>
    <scope>NUCLEOTIDE SEQUENCE</scope>
    <source>
        <strain evidence="2">NS2018</strain>
        <tissue evidence="2">Leaf</tissue>
    </source>
</reference>
<evidence type="ECO:0000313" key="3">
    <source>
        <dbReference type="Proteomes" id="UP001168877"/>
    </source>
</evidence>
<name>A0AA39S4T5_ACESA</name>
<organism evidence="2 3">
    <name type="scientific">Acer saccharum</name>
    <name type="common">Sugar maple</name>
    <dbReference type="NCBI Taxonomy" id="4024"/>
    <lineage>
        <taxon>Eukaryota</taxon>
        <taxon>Viridiplantae</taxon>
        <taxon>Streptophyta</taxon>
        <taxon>Embryophyta</taxon>
        <taxon>Tracheophyta</taxon>
        <taxon>Spermatophyta</taxon>
        <taxon>Magnoliopsida</taxon>
        <taxon>eudicotyledons</taxon>
        <taxon>Gunneridae</taxon>
        <taxon>Pentapetalae</taxon>
        <taxon>rosids</taxon>
        <taxon>malvids</taxon>
        <taxon>Sapindales</taxon>
        <taxon>Sapindaceae</taxon>
        <taxon>Hippocastanoideae</taxon>
        <taxon>Acereae</taxon>
        <taxon>Acer</taxon>
    </lineage>
</organism>